<reference evidence="4" key="1">
    <citation type="journal article" date="2019" name="Int. J. Syst. Evol. Microbiol.">
        <title>The Global Catalogue of Microorganisms (GCM) 10K type strain sequencing project: providing services to taxonomists for standard genome sequencing and annotation.</title>
        <authorList>
            <consortium name="The Broad Institute Genomics Platform"/>
            <consortium name="The Broad Institute Genome Sequencing Center for Infectious Disease"/>
            <person name="Wu L."/>
            <person name="Ma J."/>
        </authorList>
    </citation>
    <scope>NUCLEOTIDE SEQUENCE [LARGE SCALE GENOMIC DNA]</scope>
    <source>
        <strain evidence="4">CGMCC 4.7643</strain>
    </source>
</reference>
<comment type="caution">
    <text evidence="3">The sequence shown here is derived from an EMBL/GenBank/DDBJ whole genome shotgun (WGS) entry which is preliminary data.</text>
</comment>
<dbReference type="RefSeq" id="WP_378214411.1">
    <property type="nucleotide sequence ID" value="NZ_BAABHG010000010.1"/>
</dbReference>
<evidence type="ECO:0000313" key="4">
    <source>
        <dbReference type="Proteomes" id="UP001597419"/>
    </source>
</evidence>
<evidence type="ECO:0000313" key="3">
    <source>
        <dbReference type="EMBL" id="MFD2465080.1"/>
    </source>
</evidence>
<evidence type="ECO:0000259" key="2">
    <source>
        <dbReference type="Pfam" id="PF01361"/>
    </source>
</evidence>
<keyword evidence="4" id="KW-1185">Reference proteome</keyword>
<name>A0ABW5GWN6_9PSEU</name>
<dbReference type="InterPro" id="IPR004370">
    <property type="entry name" value="4-OT-like_dom"/>
</dbReference>
<dbReference type="InterPro" id="IPR014347">
    <property type="entry name" value="Tautomerase/MIF_sf"/>
</dbReference>
<evidence type="ECO:0000256" key="1">
    <source>
        <dbReference type="ARBA" id="ARBA00023235"/>
    </source>
</evidence>
<proteinExistence type="predicted"/>
<dbReference type="EMBL" id="JBHUKU010000028">
    <property type="protein sequence ID" value="MFD2465080.1"/>
    <property type="molecule type" value="Genomic_DNA"/>
</dbReference>
<dbReference type="Gene3D" id="3.30.429.10">
    <property type="entry name" value="Macrophage Migration Inhibitory Factor"/>
    <property type="match status" value="1"/>
</dbReference>
<sequence length="59" mass="6366">MIRVSMLSGRTDKQKQALVEELTEAFVRTCGGKHDGVWGMIEEVEHAHRGVGGLVSTAG</sequence>
<dbReference type="Pfam" id="PF01361">
    <property type="entry name" value="Tautomerase"/>
    <property type="match status" value="1"/>
</dbReference>
<protein>
    <submittedName>
        <fullName evidence="3">4-oxalocrotonate tautomerase family protein</fullName>
    </submittedName>
</protein>
<accession>A0ABW5GWN6</accession>
<feature type="domain" description="4-oxalocrotonate tautomerase-like" evidence="2">
    <location>
        <begin position="2"/>
        <end position="58"/>
    </location>
</feature>
<dbReference type="SUPFAM" id="SSF55331">
    <property type="entry name" value="Tautomerase/MIF"/>
    <property type="match status" value="1"/>
</dbReference>
<keyword evidence="1" id="KW-0413">Isomerase</keyword>
<dbReference type="Proteomes" id="UP001597419">
    <property type="component" value="Unassembled WGS sequence"/>
</dbReference>
<organism evidence="3 4">
    <name type="scientific">Amycolatopsis samaneae</name>
    <dbReference type="NCBI Taxonomy" id="664691"/>
    <lineage>
        <taxon>Bacteria</taxon>
        <taxon>Bacillati</taxon>
        <taxon>Actinomycetota</taxon>
        <taxon>Actinomycetes</taxon>
        <taxon>Pseudonocardiales</taxon>
        <taxon>Pseudonocardiaceae</taxon>
        <taxon>Amycolatopsis</taxon>
    </lineage>
</organism>
<gene>
    <name evidence="3" type="ORF">ACFSYJ_41125</name>
</gene>